<evidence type="ECO:0000313" key="6">
    <source>
        <dbReference type="Proteomes" id="UP000557688"/>
    </source>
</evidence>
<dbReference type="InterPro" id="IPR000845">
    <property type="entry name" value="Nucleoside_phosphorylase_d"/>
</dbReference>
<dbReference type="GO" id="GO:0009116">
    <property type="term" value="P:nucleoside metabolic process"/>
    <property type="evidence" value="ECO:0007669"/>
    <property type="project" value="InterPro"/>
</dbReference>
<evidence type="ECO:0000259" key="3">
    <source>
        <dbReference type="Pfam" id="PF01048"/>
    </source>
</evidence>
<feature type="region of interest" description="Disordered" evidence="1">
    <location>
        <begin position="310"/>
        <end position="333"/>
    </location>
</feature>
<dbReference type="Proteomes" id="UP000557688">
    <property type="component" value="Unassembled WGS sequence"/>
</dbReference>
<comment type="caution">
    <text evidence="4">The sequence shown here is derived from an EMBL/GenBank/DDBJ whole genome shotgun (WGS) entry which is preliminary data.</text>
</comment>
<feature type="signal peptide" evidence="2">
    <location>
        <begin position="1"/>
        <end position="20"/>
    </location>
</feature>
<evidence type="ECO:0000313" key="7">
    <source>
        <dbReference type="Proteomes" id="UP000565205"/>
    </source>
</evidence>
<dbReference type="Pfam" id="PF01048">
    <property type="entry name" value="PNP_UDP_1"/>
    <property type="match status" value="1"/>
</dbReference>
<reference evidence="5 7" key="1">
    <citation type="submission" date="2020-06" db="EMBL/GenBank/DDBJ databases">
        <title>Description of novel acetic acid bacteria.</title>
        <authorList>
            <person name="Sombolestani A."/>
        </authorList>
    </citation>
    <scope>NUCLEOTIDE SEQUENCE [LARGE SCALE GENOMIC DNA]</scope>
    <source>
        <strain evidence="5 7">LMG 26838</strain>
    </source>
</reference>
<dbReference type="Gene3D" id="3.40.50.1580">
    <property type="entry name" value="Nucleoside phosphorylase domain"/>
    <property type="match status" value="1"/>
</dbReference>
<dbReference type="AlphaFoldDB" id="A0A839UXZ6"/>
<protein>
    <submittedName>
        <fullName evidence="4">Adenosylhomocysteine nucleosidase</fullName>
        <ecNumber evidence="4">3.2.2.9</ecNumber>
    </submittedName>
</protein>
<feature type="domain" description="Nucleoside phosphorylase" evidence="3">
    <location>
        <begin position="59"/>
        <end position="169"/>
    </location>
</feature>
<gene>
    <name evidence="4" type="ORF">FHR90_001061</name>
    <name evidence="5" type="ORF">HUK83_09625</name>
</gene>
<dbReference type="EC" id="3.2.2.9" evidence="4"/>
<evidence type="ECO:0000313" key="5">
    <source>
        <dbReference type="EMBL" id="NVN30586.1"/>
    </source>
</evidence>
<evidence type="ECO:0000256" key="2">
    <source>
        <dbReference type="SAM" id="SignalP"/>
    </source>
</evidence>
<organism evidence="4 6">
    <name type="scientific">Endobacter medicaginis</name>
    <dbReference type="NCBI Taxonomy" id="1181271"/>
    <lineage>
        <taxon>Bacteria</taxon>
        <taxon>Pseudomonadati</taxon>
        <taxon>Pseudomonadota</taxon>
        <taxon>Alphaproteobacteria</taxon>
        <taxon>Acetobacterales</taxon>
        <taxon>Acetobacteraceae</taxon>
        <taxon>Endobacter</taxon>
    </lineage>
</organism>
<evidence type="ECO:0000313" key="4">
    <source>
        <dbReference type="EMBL" id="MBB3173243.1"/>
    </source>
</evidence>
<evidence type="ECO:0000256" key="1">
    <source>
        <dbReference type="SAM" id="MobiDB-lite"/>
    </source>
</evidence>
<dbReference type="SUPFAM" id="SSF53167">
    <property type="entry name" value="Purine and uridine phosphorylases"/>
    <property type="match status" value="1"/>
</dbReference>
<feature type="compositionally biased region" description="Basic and acidic residues" evidence="1">
    <location>
        <begin position="322"/>
        <end position="333"/>
    </location>
</feature>
<keyword evidence="4" id="KW-0326">Glycosidase</keyword>
<dbReference type="RefSeq" id="WP_176624239.1">
    <property type="nucleotide sequence ID" value="NZ_JABXXQ010000179.1"/>
</dbReference>
<name>A0A839UXZ6_9PROT</name>
<reference evidence="4 6" key="2">
    <citation type="submission" date="2020-08" db="EMBL/GenBank/DDBJ databases">
        <title>Genomic Encyclopedia of Type Strains, Phase III (KMG-III): the genomes of soil and plant-associated and newly described type strains.</title>
        <authorList>
            <person name="Whitman W."/>
        </authorList>
    </citation>
    <scope>NUCLEOTIDE SEQUENCE [LARGE SCALE GENOMIC DNA]</scope>
    <source>
        <strain evidence="4 6">CECT 8088</strain>
    </source>
</reference>
<keyword evidence="6" id="KW-1185">Reference proteome</keyword>
<keyword evidence="4" id="KW-0378">Hydrolase</keyword>
<accession>A0A839UXZ6</accession>
<dbReference type="InterPro" id="IPR035994">
    <property type="entry name" value="Nucleoside_phosphorylase_sf"/>
</dbReference>
<keyword evidence="2" id="KW-0732">Signal</keyword>
<proteinExistence type="predicted"/>
<sequence length="333" mass="35978">MKTVSLACLALVLGLCTARAAPAARYDPTPRIGILVPRLPADYGLLFDALRRSATVSDGAFDFRTGDISGIAVVLIVQPGPGEVLRSIEATAMMHDFNIRLLLYPGTSGGHLPAGQMAPGDIVLGARNVNHGNYYLAPDGRMEAGTFKDPSSGRSYTGAFDADPALLPLLACSASRVASRTRLPEFVAPVRADRHPQVFYYGIQGTSEIWSDNSDYTNATMRVFHEIDEDGDWYSNLAANLMKVPFLEVSVISNSIFAFPSASHGTPEPPAGEPDSHVMAQRLSNRIVLDLIEREGPRLLSVQFEPQGAAPRTPQAYFDTPLEPRRLLDGCPP</sequence>
<dbReference type="EMBL" id="JACHXV010000003">
    <property type="protein sequence ID" value="MBB3173243.1"/>
    <property type="molecule type" value="Genomic_DNA"/>
</dbReference>
<dbReference type="Proteomes" id="UP000565205">
    <property type="component" value="Unassembled WGS sequence"/>
</dbReference>
<dbReference type="GO" id="GO:0008782">
    <property type="term" value="F:adenosylhomocysteine nucleosidase activity"/>
    <property type="evidence" value="ECO:0007669"/>
    <property type="project" value="UniProtKB-EC"/>
</dbReference>
<feature type="chain" id="PRO_5033643848" evidence="2">
    <location>
        <begin position="21"/>
        <end position="333"/>
    </location>
</feature>
<dbReference type="EMBL" id="JABXXQ010000179">
    <property type="protein sequence ID" value="NVN30586.1"/>
    <property type="molecule type" value="Genomic_DNA"/>
</dbReference>